<dbReference type="InterPro" id="IPR006016">
    <property type="entry name" value="UspA"/>
</dbReference>
<comment type="caution">
    <text evidence="3">The sequence shown here is derived from an EMBL/GenBank/DDBJ whole genome shotgun (WGS) entry which is preliminary data.</text>
</comment>
<feature type="domain" description="UspA" evidence="2">
    <location>
        <begin position="171"/>
        <end position="295"/>
    </location>
</feature>
<evidence type="ECO:0000259" key="2">
    <source>
        <dbReference type="Pfam" id="PF00582"/>
    </source>
</evidence>
<dbReference type="SUPFAM" id="SSF52402">
    <property type="entry name" value="Adenine nucleotide alpha hydrolases-like"/>
    <property type="match status" value="2"/>
</dbReference>
<evidence type="ECO:0000313" key="4">
    <source>
        <dbReference type="Proteomes" id="UP000586827"/>
    </source>
</evidence>
<accession>A0A849BYG7</accession>
<dbReference type="EMBL" id="JABELX010000001">
    <property type="protein sequence ID" value="NNH69310.1"/>
    <property type="molecule type" value="Genomic_DNA"/>
</dbReference>
<feature type="domain" description="UspA" evidence="2">
    <location>
        <begin position="29"/>
        <end position="161"/>
    </location>
</feature>
<evidence type="ECO:0000256" key="1">
    <source>
        <dbReference type="ARBA" id="ARBA00008791"/>
    </source>
</evidence>
<gene>
    <name evidence="3" type="ORF">HLB23_05395</name>
</gene>
<dbReference type="Proteomes" id="UP000586827">
    <property type="component" value="Unassembled WGS sequence"/>
</dbReference>
<sequence>MSTRGLRNTDCANEIGASDSGGIDPGPAIVVGVDGSSAAMHAAEWAATEAAARQVPLRLIHFVAPVDKPAFRPGGTRFRQARDLLETARKMVLGKVPEPDRLEVQTAVLRGHADTALLEMSESAALIVVGTSGAGFLTRVVLGSTALALVRNAHCPVAIVRRPGIATGPVLAPVIGWPAAAPILMAGMRAAALRHTELLVVRIWQGRPWAAPPGHYVAPSGVTDAQIAQCRRTHPDVEVRSVTVAGNPAEAIERFSAAAQLVVIGTADHRYGGGATAALAHELVRHCDCPVLVLPAETAVSTGHGGRSHAVSASARP</sequence>
<comment type="similarity">
    <text evidence="1">Belongs to the universal stress protein A family.</text>
</comment>
<protein>
    <submittedName>
        <fullName evidence="3">Universal stress protein</fullName>
    </submittedName>
</protein>
<proteinExistence type="inferred from homology"/>
<dbReference type="Gene3D" id="3.40.50.620">
    <property type="entry name" value="HUPs"/>
    <property type="match status" value="2"/>
</dbReference>
<name>A0A849BYG7_9NOCA</name>
<dbReference type="CDD" id="cd00293">
    <property type="entry name" value="USP-like"/>
    <property type="match status" value="1"/>
</dbReference>
<dbReference type="InterPro" id="IPR006015">
    <property type="entry name" value="Universal_stress_UspA"/>
</dbReference>
<dbReference type="RefSeq" id="WP_157553058.1">
    <property type="nucleotide sequence ID" value="NZ_JABELX010000001.1"/>
</dbReference>
<dbReference type="PRINTS" id="PR01438">
    <property type="entry name" value="UNVRSLSTRESS"/>
</dbReference>
<evidence type="ECO:0000313" key="3">
    <source>
        <dbReference type="EMBL" id="NNH69310.1"/>
    </source>
</evidence>
<dbReference type="InterPro" id="IPR014729">
    <property type="entry name" value="Rossmann-like_a/b/a_fold"/>
</dbReference>
<reference evidence="3 4" key="1">
    <citation type="submission" date="2020-05" db="EMBL/GenBank/DDBJ databases">
        <title>MicrobeNet Type strains.</title>
        <authorList>
            <person name="Nicholson A.C."/>
        </authorList>
    </citation>
    <scope>NUCLEOTIDE SEQUENCE [LARGE SCALE GENOMIC DNA]</scope>
    <source>
        <strain evidence="3 4">JCM 3224</strain>
    </source>
</reference>
<dbReference type="PANTHER" id="PTHR46268">
    <property type="entry name" value="STRESS RESPONSE PROTEIN NHAX"/>
    <property type="match status" value="1"/>
</dbReference>
<dbReference type="PANTHER" id="PTHR46268:SF6">
    <property type="entry name" value="UNIVERSAL STRESS PROTEIN UP12"/>
    <property type="match status" value="1"/>
</dbReference>
<organism evidence="3 4">
    <name type="scientific">Nocardia uniformis</name>
    <dbReference type="NCBI Taxonomy" id="53432"/>
    <lineage>
        <taxon>Bacteria</taxon>
        <taxon>Bacillati</taxon>
        <taxon>Actinomycetota</taxon>
        <taxon>Actinomycetes</taxon>
        <taxon>Mycobacteriales</taxon>
        <taxon>Nocardiaceae</taxon>
        <taxon>Nocardia</taxon>
    </lineage>
</organism>
<keyword evidence="4" id="KW-1185">Reference proteome</keyword>
<dbReference type="AlphaFoldDB" id="A0A849BYG7"/>
<dbReference type="Pfam" id="PF00582">
    <property type="entry name" value="Usp"/>
    <property type="match status" value="2"/>
</dbReference>